<evidence type="ECO:0000256" key="1">
    <source>
        <dbReference type="SAM" id="MobiDB-lite"/>
    </source>
</evidence>
<protein>
    <submittedName>
        <fullName evidence="3">AzlD domain-containing protein</fullName>
    </submittedName>
</protein>
<organism evidence="3 4">
    <name type="scientific">Candidatus Accumulibacter proximus</name>
    <dbReference type="NCBI Taxonomy" id="2954385"/>
    <lineage>
        <taxon>Bacteria</taxon>
        <taxon>Pseudomonadati</taxon>
        <taxon>Pseudomonadota</taxon>
        <taxon>Betaproteobacteria</taxon>
        <taxon>Candidatus Accumulibacter</taxon>
    </lineage>
</organism>
<feature type="transmembrane region" description="Helical" evidence="2">
    <location>
        <begin position="47"/>
        <end position="68"/>
    </location>
</feature>
<evidence type="ECO:0000313" key="4">
    <source>
        <dbReference type="Proteomes" id="UP000697998"/>
    </source>
</evidence>
<proteinExistence type="predicted"/>
<dbReference type="InterPro" id="IPR008407">
    <property type="entry name" value="Brnchd-chn_aa_trnsp_AzlD"/>
</dbReference>
<comment type="caution">
    <text evidence="3">The sequence shown here is derived from an EMBL/GenBank/DDBJ whole genome shotgun (WGS) entry which is preliminary data.</text>
</comment>
<keyword evidence="2" id="KW-0812">Transmembrane</keyword>
<keyword evidence="2" id="KW-1133">Transmembrane helix</keyword>
<evidence type="ECO:0000256" key="2">
    <source>
        <dbReference type="SAM" id="Phobius"/>
    </source>
</evidence>
<dbReference type="EMBL" id="JADJMH010000040">
    <property type="protein sequence ID" value="MBK7677787.1"/>
    <property type="molecule type" value="Genomic_DNA"/>
</dbReference>
<name>A0A935Q3Y0_9PROT</name>
<accession>A0A935Q3Y0</accession>
<feature type="region of interest" description="Disordered" evidence="1">
    <location>
        <begin position="105"/>
        <end position="124"/>
    </location>
</feature>
<evidence type="ECO:0000313" key="3">
    <source>
        <dbReference type="EMBL" id="MBK7677787.1"/>
    </source>
</evidence>
<dbReference type="Pfam" id="PF05437">
    <property type="entry name" value="AzlD"/>
    <property type="match status" value="1"/>
</dbReference>
<feature type="transmembrane region" description="Helical" evidence="2">
    <location>
        <begin position="12"/>
        <end position="35"/>
    </location>
</feature>
<keyword evidence="2" id="KW-0472">Membrane</keyword>
<dbReference type="Proteomes" id="UP000697998">
    <property type="component" value="Unassembled WGS sequence"/>
</dbReference>
<sequence length="124" mass="13271">MAATASDPFVWSMIVGIGIMTFIIRFAPIALLARLELPAWLRQALPYVQPAVMAAIIAPPLFFAVGAPTIVPDLPRIAAAALAAPIAWRAQHLADRRSRLAHLVGAASPARPAESQPGKYRRPC</sequence>
<gene>
    <name evidence="3" type="ORF">IPJ27_25295</name>
</gene>
<dbReference type="AlphaFoldDB" id="A0A935Q3Y0"/>
<reference evidence="3 4" key="1">
    <citation type="submission" date="2020-10" db="EMBL/GenBank/DDBJ databases">
        <title>Connecting structure to function with the recovery of over 1000 high-quality activated sludge metagenome-assembled genomes encoding full-length rRNA genes using long-read sequencing.</title>
        <authorList>
            <person name="Singleton C.M."/>
            <person name="Petriglieri F."/>
            <person name="Kristensen J.M."/>
            <person name="Kirkegaard R.H."/>
            <person name="Michaelsen T.Y."/>
            <person name="Andersen M.H."/>
            <person name="Karst S.M."/>
            <person name="Dueholm M.S."/>
            <person name="Nielsen P.H."/>
            <person name="Albertsen M."/>
        </authorList>
    </citation>
    <scope>NUCLEOTIDE SEQUENCE [LARGE SCALE GENOMIC DNA]</scope>
    <source>
        <strain evidence="3">EsbW_18-Q3-R4-48_BATAC.285</strain>
    </source>
</reference>